<evidence type="ECO:0000259" key="3">
    <source>
        <dbReference type="PROSITE" id="PS50837"/>
    </source>
</evidence>
<evidence type="ECO:0000313" key="5">
    <source>
        <dbReference type="Proteomes" id="UP000629468"/>
    </source>
</evidence>
<accession>A0A8H7C0M6</accession>
<dbReference type="PROSITE" id="PS50837">
    <property type="entry name" value="NACHT"/>
    <property type="match status" value="1"/>
</dbReference>
<dbReference type="Pfam" id="PF24883">
    <property type="entry name" value="NPHP3_N"/>
    <property type="match status" value="1"/>
</dbReference>
<proteinExistence type="predicted"/>
<dbReference type="EMBL" id="JABXXO010000016">
    <property type="protein sequence ID" value="KAF7759890.1"/>
    <property type="molecule type" value="Genomic_DNA"/>
</dbReference>
<dbReference type="PANTHER" id="PTHR10039">
    <property type="entry name" value="AMELOGENIN"/>
    <property type="match status" value="1"/>
</dbReference>
<protein>
    <recommendedName>
        <fullName evidence="3">NACHT domain-containing protein</fullName>
    </recommendedName>
</protein>
<organism evidence="4 5">
    <name type="scientific">Agaricus bisporus var. burnettii</name>
    <dbReference type="NCBI Taxonomy" id="192524"/>
    <lineage>
        <taxon>Eukaryota</taxon>
        <taxon>Fungi</taxon>
        <taxon>Dikarya</taxon>
        <taxon>Basidiomycota</taxon>
        <taxon>Agaricomycotina</taxon>
        <taxon>Agaricomycetes</taxon>
        <taxon>Agaricomycetidae</taxon>
        <taxon>Agaricales</taxon>
        <taxon>Agaricineae</taxon>
        <taxon>Agaricaceae</taxon>
        <taxon>Agaricus</taxon>
    </lineage>
</organism>
<dbReference type="SUPFAM" id="SSF52540">
    <property type="entry name" value="P-loop containing nucleoside triphosphate hydrolases"/>
    <property type="match status" value="1"/>
</dbReference>
<gene>
    <name evidence="4" type="ORF">Agabi119p4_11585</name>
</gene>
<dbReference type="InterPro" id="IPR027417">
    <property type="entry name" value="P-loop_NTPase"/>
</dbReference>
<name>A0A8H7C0M6_AGABI</name>
<evidence type="ECO:0000256" key="1">
    <source>
        <dbReference type="ARBA" id="ARBA00022737"/>
    </source>
</evidence>
<evidence type="ECO:0000256" key="2">
    <source>
        <dbReference type="SAM" id="MobiDB-lite"/>
    </source>
</evidence>
<feature type="domain" description="NACHT" evidence="3">
    <location>
        <begin position="191"/>
        <end position="338"/>
    </location>
</feature>
<dbReference type="Gene3D" id="3.40.50.300">
    <property type="entry name" value="P-loop containing nucleotide triphosphate hydrolases"/>
    <property type="match status" value="1"/>
</dbReference>
<dbReference type="AlphaFoldDB" id="A0A8H7C0M6"/>
<feature type="region of interest" description="Disordered" evidence="2">
    <location>
        <begin position="24"/>
        <end position="65"/>
    </location>
</feature>
<comment type="caution">
    <text evidence="4">The sequence shown here is derived from an EMBL/GenBank/DDBJ whole genome shotgun (WGS) entry which is preliminary data.</text>
</comment>
<evidence type="ECO:0000313" key="4">
    <source>
        <dbReference type="EMBL" id="KAF7759890.1"/>
    </source>
</evidence>
<dbReference type="InterPro" id="IPR056884">
    <property type="entry name" value="NPHP3-like_N"/>
</dbReference>
<sequence>MSHERSRSRTRRFLSPLASGFRRLIGTRVSPSPLIRKRPSSPHSSPELDPNQLVLPPNPLPSSSTSILPTEYLNAQQPIDFQSTPEDQFSQHNQSAAQTAPLLQRIPHDQGLTFQTRGMFGQPSNFTITGGEFNDYSNSDNFMEKLLKETIPGAEFDSSDRNPPPRCHPGTRLAIIKRCQYFIVNCRDTHKLRWVVGVAGVGKSAIMQSIAEDTPSAVNLGASVFYAINGRNEGTKTITTIAYQLAVKCKPYRRFIQDEVNHDPALLTKSITAQFKRLIIQPFIHQHLLDPSHRFLILIDGLDECNSHDTQQELVRLISDFCLNYPTSPLVWIIASRPEHHITCIFDEDKVQLICEKEEILVDAEDARKDTELFLRDKLDDIKKRTISLKHLERWPVEYDFLRIAHASGGLMVYAATVVKYIGDSRYGNPHSQLQDVLKLIDATLDDQTRNPMAQLDALYLRILSTLPGGITGNTRKLLLMLAGGFDESFILECNLLAITLNDAYGATHLLPSIVDVPSPDEAHNQNLRSFHKSFVDYLSDYARSEFSRDIKREYQELVAEYTFRILEEASDGVDFDGDYDLADEGTLARGPGDGSNISLSWPPGDPDGMRHRMYTKAVSNVIRGFKNREVPFRSASSIHALTSRFETYGVYFPYFALNDFVFGDLCQEFVKCGILKQVPLNKICISNIKYYLLKLRFRSPSTTAKKLPDTWNPSCRHRREGKWEEDEDCDWTTQFSARAEETWETCSSCCNQFEHRLENWKTHSPDHLITFLPSSTQTSWVEVRFTDPEDGVSEWTYWFLLFTPLLEP</sequence>
<keyword evidence="1" id="KW-0677">Repeat</keyword>
<dbReference type="PANTHER" id="PTHR10039:SF5">
    <property type="entry name" value="NACHT DOMAIN-CONTAINING PROTEIN"/>
    <property type="match status" value="1"/>
</dbReference>
<dbReference type="Proteomes" id="UP000629468">
    <property type="component" value="Unassembled WGS sequence"/>
</dbReference>
<reference evidence="4 5" key="1">
    <citation type="journal article" name="Sci. Rep.">
        <title>Telomere-to-telomere assembled and centromere annotated genomes of the two main subspecies of the button mushroom Agaricus bisporus reveal especially polymorphic chromosome ends.</title>
        <authorList>
            <person name="Sonnenberg A.S.M."/>
            <person name="Sedaghat-Telgerd N."/>
            <person name="Lavrijssen B."/>
            <person name="Ohm R.A."/>
            <person name="Hendrickx P.M."/>
            <person name="Scholtmeijer K."/>
            <person name="Baars J.J.P."/>
            <person name="van Peer A."/>
        </authorList>
    </citation>
    <scope>NUCLEOTIDE SEQUENCE [LARGE SCALE GENOMIC DNA]</scope>
    <source>
        <strain evidence="4 5">H119_p4</strain>
    </source>
</reference>
<feature type="compositionally biased region" description="Low complexity" evidence="2">
    <location>
        <begin position="50"/>
        <end position="65"/>
    </location>
</feature>
<dbReference type="InterPro" id="IPR007111">
    <property type="entry name" value="NACHT_NTPase"/>
</dbReference>